<proteinExistence type="predicted"/>
<feature type="region of interest" description="Disordered" evidence="1">
    <location>
        <begin position="120"/>
        <end position="169"/>
    </location>
</feature>
<keyword evidence="2" id="KW-0812">Transmembrane</keyword>
<dbReference type="InterPro" id="IPR025665">
    <property type="entry name" value="Beta-barrel_OMP_2"/>
</dbReference>
<feature type="transmembrane region" description="Helical" evidence="2">
    <location>
        <begin position="48"/>
        <end position="70"/>
    </location>
</feature>
<keyword evidence="2" id="KW-0472">Membrane</keyword>
<feature type="compositionally biased region" description="Polar residues" evidence="1">
    <location>
        <begin position="144"/>
        <end position="157"/>
    </location>
</feature>
<dbReference type="AlphaFoldDB" id="A0A915YH65"/>
<evidence type="ECO:0000256" key="1">
    <source>
        <dbReference type="SAM" id="MobiDB-lite"/>
    </source>
</evidence>
<keyword evidence="5" id="KW-1185">Reference proteome</keyword>
<evidence type="ECO:0000313" key="4">
    <source>
        <dbReference type="EMBL" id="BDS12952.1"/>
    </source>
</evidence>
<sequence length="489" mass="53778">MTDFYKNNDDLLRDKLTQHEFAPIPNAWENMSALLDQQQVVPKRAAGYWWSIPFVTAAALAGVIGLGVYLHSTPTTASPAAPILAKQNAKTTTTVDAKPVIASAPQEHQQALIIKNVGAINNTNSDNTNPLGSTTVKSAKKNPVTRSKSASSKQPVQTVSRTKKSATKKKAVVNEPIINKTTINSNSHNNNVALENAIKEVTTKENKRSKPRVKTTRTEVIYQYSLTPLRALQSKRKAMEQQNTIGNFGIGDELNTKKSPLKVGVFGGASAKVYRNSQKLSVMPYAGVNASYRVAKHHGVQVGLQYKSMGRLPNPKNNSENNAITYTVGTKTSQSHVLNRIDMLEMPLVYQFHPHPRYNVQAGVKAAWLFNTESTSPELNPLSNKEMGLADFDFSILLGMEYCFNKHWSVGLQYSIGLVNLTQQAKAKHDESIQADLSSGVDPQGKIQALSDVGELLVPVAEGVDHQQMIRLPNQLHNNDVQLLLKYTF</sequence>
<feature type="domain" description="Outer membrane protein beta-barrel" evidence="3">
    <location>
        <begin position="259"/>
        <end position="422"/>
    </location>
</feature>
<evidence type="ECO:0000259" key="3">
    <source>
        <dbReference type="Pfam" id="PF13568"/>
    </source>
</evidence>
<dbReference type="Gene3D" id="2.40.160.20">
    <property type="match status" value="1"/>
</dbReference>
<dbReference type="RefSeq" id="WP_264788290.1">
    <property type="nucleotide sequence ID" value="NZ_AP026867.1"/>
</dbReference>
<gene>
    <name evidence="4" type="ORF">AsAng_0036770</name>
</gene>
<name>A0A915YH65_9BACT</name>
<organism evidence="4 5">
    <name type="scientific">Aureispira anguillae</name>
    <dbReference type="NCBI Taxonomy" id="2864201"/>
    <lineage>
        <taxon>Bacteria</taxon>
        <taxon>Pseudomonadati</taxon>
        <taxon>Bacteroidota</taxon>
        <taxon>Saprospiria</taxon>
        <taxon>Saprospirales</taxon>
        <taxon>Saprospiraceae</taxon>
        <taxon>Aureispira</taxon>
    </lineage>
</organism>
<evidence type="ECO:0000313" key="5">
    <source>
        <dbReference type="Proteomes" id="UP001060919"/>
    </source>
</evidence>
<dbReference type="KEGG" id="aup:AsAng_0036770"/>
<dbReference type="Pfam" id="PF13568">
    <property type="entry name" value="OMP_b-brl_2"/>
    <property type="match status" value="1"/>
</dbReference>
<accession>A0A915YH65</accession>
<reference evidence="4" key="1">
    <citation type="submission" date="2022-09" db="EMBL/GenBank/DDBJ databases">
        <title>Aureispira anguillicida sp. nov., isolated from Leptocephalus of Japanese eel Anguilla japonica.</title>
        <authorList>
            <person name="Yuasa K."/>
            <person name="Mekata T."/>
            <person name="Ikunari K."/>
        </authorList>
    </citation>
    <scope>NUCLEOTIDE SEQUENCE</scope>
    <source>
        <strain evidence="4">EL160426</strain>
    </source>
</reference>
<feature type="compositionally biased region" description="Polar residues" evidence="1">
    <location>
        <begin position="120"/>
        <end position="137"/>
    </location>
</feature>
<protein>
    <submittedName>
        <fullName evidence="4">PorT family protein</fullName>
    </submittedName>
</protein>
<evidence type="ECO:0000256" key="2">
    <source>
        <dbReference type="SAM" id="Phobius"/>
    </source>
</evidence>
<keyword evidence="2" id="KW-1133">Transmembrane helix</keyword>
<dbReference type="EMBL" id="AP026867">
    <property type="protein sequence ID" value="BDS12952.1"/>
    <property type="molecule type" value="Genomic_DNA"/>
</dbReference>
<dbReference type="Proteomes" id="UP001060919">
    <property type="component" value="Chromosome"/>
</dbReference>